<feature type="signal peptide" evidence="2">
    <location>
        <begin position="1"/>
        <end position="20"/>
    </location>
</feature>
<reference evidence="4" key="1">
    <citation type="journal article" date="2017" name="Genome Biol.">
        <title>Comparative genomics reveals high biological diversity and specific adaptations in the industrially and medically important fungal genus Aspergillus.</title>
        <authorList>
            <person name="de Vries R.P."/>
            <person name="Riley R."/>
            <person name="Wiebenga A."/>
            <person name="Aguilar-Osorio G."/>
            <person name="Amillis S."/>
            <person name="Uchima C.A."/>
            <person name="Anderluh G."/>
            <person name="Asadollahi M."/>
            <person name="Askin M."/>
            <person name="Barry K."/>
            <person name="Battaglia E."/>
            <person name="Bayram O."/>
            <person name="Benocci T."/>
            <person name="Braus-Stromeyer S.A."/>
            <person name="Caldana C."/>
            <person name="Canovas D."/>
            <person name="Cerqueira G.C."/>
            <person name="Chen F."/>
            <person name="Chen W."/>
            <person name="Choi C."/>
            <person name="Clum A."/>
            <person name="Dos Santos R.A."/>
            <person name="Damasio A.R."/>
            <person name="Diallinas G."/>
            <person name="Emri T."/>
            <person name="Fekete E."/>
            <person name="Flipphi M."/>
            <person name="Freyberg S."/>
            <person name="Gallo A."/>
            <person name="Gournas C."/>
            <person name="Habgood R."/>
            <person name="Hainaut M."/>
            <person name="Harispe M.L."/>
            <person name="Henrissat B."/>
            <person name="Hilden K.S."/>
            <person name="Hope R."/>
            <person name="Hossain A."/>
            <person name="Karabika E."/>
            <person name="Karaffa L."/>
            <person name="Karanyi Z."/>
            <person name="Krasevec N."/>
            <person name="Kuo A."/>
            <person name="Kusch H."/>
            <person name="LaButti K."/>
            <person name="Lagendijk E.L."/>
            <person name="Lapidus A."/>
            <person name="Levasseur A."/>
            <person name="Lindquist E."/>
            <person name="Lipzen A."/>
            <person name="Logrieco A.F."/>
            <person name="MacCabe A."/>
            <person name="Maekelae M.R."/>
            <person name="Malavazi I."/>
            <person name="Melin P."/>
            <person name="Meyer V."/>
            <person name="Mielnichuk N."/>
            <person name="Miskei M."/>
            <person name="Molnar A.P."/>
            <person name="Mule G."/>
            <person name="Ngan C.Y."/>
            <person name="Orejas M."/>
            <person name="Orosz E."/>
            <person name="Ouedraogo J.P."/>
            <person name="Overkamp K.M."/>
            <person name="Park H.-S."/>
            <person name="Perrone G."/>
            <person name="Piumi F."/>
            <person name="Punt P.J."/>
            <person name="Ram A.F."/>
            <person name="Ramon A."/>
            <person name="Rauscher S."/>
            <person name="Record E."/>
            <person name="Riano-Pachon D.M."/>
            <person name="Robert V."/>
            <person name="Roehrig J."/>
            <person name="Ruller R."/>
            <person name="Salamov A."/>
            <person name="Salih N.S."/>
            <person name="Samson R.A."/>
            <person name="Sandor E."/>
            <person name="Sanguinetti M."/>
            <person name="Schuetze T."/>
            <person name="Sepcic K."/>
            <person name="Shelest E."/>
            <person name="Sherlock G."/>
            <person name="Sophianopoulou V."/>
            <person name="Squina F.M."/>
            <person name="Sun H."/>
            <person name="Susca A."/>
            <person name="Todd R.B."/>
            <person name="Tsang A."/>
            <person name="Unkles S.E."/>
            <person name="van de Wiele N."/>
            <person name="van Rossen-Uffink D."/>
            <person name="Oliveira J.V."/>
            <person name="Vesth T.C."/>
            <person name="Visser J."/>
            <person name="Yu J.-H."/>
            <person name="Zhou M."/>
            <person name="Andersen M.R."/>
            <person name="Archer D.B."/>
            <person name="Baker S.E."/>
            <person name="Benoit I."/>
            <person name="Brakhage A.A."/>
            <person name="Braus G.H."/>
            <person name="Fischer R."/>
            <person name="Frisvad J.C."/>
            <person name="Goldman G.H."/>
            <person name="Houbraken J."/>
            <person name="Oakley B."/>
            <person name="Pocsi I."/>
            <person name="Scazzocchio C."/>
            <person name="Seiboth B."/>
            <person name="vanKuyk P.A."/>
            <person name="Wortman J."/>
            <person name="Dyer P.S."/>
            <person name="Grigoriev I.V."/>
        </authorList>
    </citation>
    <scope>NUCLEOTIDE SEQUENCE [LARGE SCALE GENOMIC DNA]</scope>
    <source>
        <strain evidence="4">CBS 506.65</strain>
    </source>
</reference>
<accession>A0A1L9SVY3</accession>
<name>A0A1L9SVY3_9EURO</name>
<feature type="region of interest" description="Disordered" evidence="1">
    <location>
        <begin position="334"/>
        <end position="375"/>
    </location>
</feature>
<dbReference type="Proteomes" id="UP000184188">
    <property type="component" value="Unassembled WGS sequence"/>
</dbReference>
<proteinExistence type="predicted"/>
<dbReference type="RefSeq" id="XP_022585846.1">
    <property type="nucleotide sequence ID" value="XM_022724456.1"/>
</dbReference>
<keyword evidence="2" id="KW-0732">Signal</keyword>
<feature type="region of interest" description="Disordered" evidence="1">
    <location>
        <begin position="89"/>
        <end position="111"/>
    </location>
</feature>
<evidence type="ECO:0000256" key="1">
    <source>
        <dbReference type="SAM" id="MobiDB-lite"/>
    </source>
</evidence>
<evidence type="ECO:0000313" key="4">
    <source>
        <dbReference type="Proteomes" id="UP000184188"/>
    </source>
</evidence>
<dbReference type="EMBL" id="KV878336">
    <property type="protein sequence ID" value="OJJ51336.1"/>
    <property type="molecule type" value="Genomic_DNA"/>
</dbReference>
<dbReference type="VEuPathDB" id="FungiDB:ASPZODRAFT_138439"/>
<evidence type="ECO:0000313" key="3">
    <source>
        <dbReference type="EMBL" id="OJJ51336.1"/>
    </source>
</evidence>
<dbReference type="GeneID" id="34610921"/>
<sequence length="375" mass="40720">MLFPLVGLLLSSFALWGTWIHVPGIMETSEGFVGTLSHAMQTTNLAKGVHELVEAFSTYTLPWHEEAVYVPAVVQSGCEDRVDYPTRTEPTILSEDDPLWEEAEESSPDGPSAFLSPESLCVALIVAWGPVAFIQFLWGGFARSDASTLEGPFEAPLEGLFLQDVPKAAYCLVANGAPSLYEVMDALVNRKNSPSDKNNHSCSSEAIDVPSAGSELIAVLWRAQQVSSSNVTLLRAVGDALTRLERRQVLAFDSHELDSRIIQEAEDTDHPNGGVDNLTTPAPDAADVTDCAVPRLSRQYALVVRRPENLDPFLVLRCAFALLESWQRQTVGHEAGADAASTPAQGGGTGSGPKRRNRPSQAKRRRRAKMALVDR</sequence>
<evidence type="ECO:0008006" key="5">
    <source>
        <dbReference type="Google" id="ProtNLM"/>
    </source>
</evidence>
<evidence type="ECO:0000256" key="2">
    <source>
        <dbReference type="SAM" id="SignalP"/>
    </source>
</evidence>
<dbReference type="AlphaFoldDB" id="A0A1L9SVY3"/>
<dbReference type="OrthoDB" id="4458647at2759"/>
<dbReference type="STRING" id="1073090.A0A1L9SVY3"/>
<keyword evidence="4" id="KW-1185">Reference proteome</keyword>
<protein>
    <recommendedName>
        <fullName evidence="5">GPI-anchored surface protein</fullName>
    </recommendedName>
</protein>
<gene>
    <name evidence="3" type="ORF">ASPZODRAFT_138439</name>
</gene>
<feature type="compositionally biased region" description="Basic residues" evidence="1">
    <location>
        <begin position="353"/>
        <end position="369"/>
    </location>
</feature>
<organism evidence="3 4">
    <name type="scientific">Penicilliopsis zonata CBS 506.65</name>
    <dbReference type="NCBI Taxonomy" id="1073090"/>
    <lineage>
        <taxon>Eukaryota</taxon>
        <taxon>Fungi</taxon>
        <taxon>Dikarya</taxon>
        <taxon>Ascomycota</taxon>
        <taxon>Pezizomycotina</taxon>
        <taxon>Eurotiomycetes</taxon>
        <taxon>Eurotiomycetidae</taxon>
        <taxon>Eurotiales</taxon>
        <taxon>Aspergillaceae</taxon>
        <taxon>Penicilliopsis</taxon>
    </lineage>
</organism>
<feature type="chain" id="PRO_5009887575" description="GPI-anchored surface protein" evidence="2">
    <location>
        <begin position="21"/>
        <end position="375"/>
    </location>
</feature>
<feature type="compositionally biased region" description="Acidic residues" evidence="1">
    <location>
        <begin position="94"/>
        <end position="107"/>
    </location>
</feature>